<feature type="domain" description="Methyltransferase type 11" evidence="1">
    <location>
        <begin position="61"/>
        <end position="164"/>
    </location>
</feature>
<organism evidence="2 3">
    <name type="scientific">Alicyclobacillus cycloheptanicus</name>
    <dbReference type="NCBI Taxonomy" id="1457"/>
    <lineage>
        <taxon>Bacteria</taxon>
        <taxon>Bacillati</taxon>
        <taxon>Bacillota</taxon>
        <taxon>Bacilli</taxon>
        <taxon>Bacillales</taxon>
        <taxon>Alicyclobacillaceae</taxon>
        <taxon>Alicyclobacillus</taxon>
    </lineage>
</organism>
<dbReference type="EMBL" id="JAUSTP010000041">
    <property type="protein sequence ID" value="MDQ0191413.1"/>
    <property type="molecule type" value="Genomic_DNA"/>
</dbReference>
<dbReference type="Gene3D" id="3.40.50.150">
    <property type="entry name" value="Vaccinia Virus protein VP39"/>
    <property type="match status" value="1"/>
</dbReference>
<dbReference type="PANTHER" id="PTHR43591">
    <property type="entry name" value="METHYLTRANSFERASE"/>
    <property type="match status" value="1"/>
</dbReference>
<dbReference type="InterPro" id="IPR029063">
    <property type="entry name" value="SAM-dependent_MTases_sf"/>
</dbReference>
<gene>
    <name evidence="2" type="ORF">J2S03_003284</name>
</gene>
<protein>
    <submittedName>
        <fullName evidence="2">Ubiquinone/menaquinone biosynthesis C-methylase UbiE</fullName>
    </submittedName>
</protein>
<comment type="caution">
    <text evidence="2">The sequence shown here is derived from an EMBL/GenBank/DDBJ whole genome shotgun (WGS) entry which is preliminary data.</text>
</comment>
<evidence type="ECO:0000313" key="3">
    <source>
        <dbReference type="Proteomes" id="UP001232973"/>
    </source>
</evidence>
<keyword evidence="3" id="KW-1185">Reference proteome</keyword>
<proteinExistence type="predicted"/>
<name>A0ABT9XM88_9BACL</name>
<evidence type="ECO:0000259" key="1">
    <source>
        <dbReference type="Pfam" id="PF08241"/>
    </source>
</evidence>
<dbReference type="InterPro" id="IPR013216">
    <property type="entry name" value="Methyltransf_11"/>
</dbReference>
<dbReference type="Proteomes" id="UP001232973">
    <property type="component" value="Unassembled WGS sequence"/>
</dbReference>
<dbReference type="Pfam" id="PF08241">
    <property type="entry name" value="Methyltransf_11"/>
    <property type="match status" value="1"/>
</dbReference>
<dbReference type="PANTHER" id="PTHR43591:SF24">
    <property type="entry name" value="2-METHOXY-6-POLYPRENYL-1,4-BENZOQUINOL METHYLASE, MITOCHONDRIAL"/>
    <property type="match status" value="1"/>
</dbReference>
<evidence type="ECO:0000313" key="2">
    <source>
        <dbReference type="EMBL" id="MDQ0191413.1"/>
    </source>
</evidence>
<dbReference type="CDD" id="cd02440">
    <property type="entry name" value="AdoMet_MTases"/>
    <property type="match status" value="1"/>
</dbReference>
<reference evidence="2 3" key="1">
    <citation type="submission" date="2023-07" db="EMBL/GenBank/DDBJ databases">
        <title>Genomic Encyclopedia of Type Strains, Phase IV (KMG-IV): sequencing the most valuable type-strain genomes for metagenomic binning, comparative biology and taxonomic classification.</title>
        <authorList>
            <person name="Goeker M."/>
        </authorList>
    </citation>
    <scope>NUCLEOTIDE SEQUENCE [LARGE SCALE GENOMIC DNA]</scope>
    <source>
        <strain evidence="2 3">DSM 4006</strain>
    </source>
</reference>
<accession>A0ABT9XM88</accession>
<dbReference type="SUPFAM" id="SSF53335">
    <property type="entry name" value="S-adenosyl-L-methionine-dependent methyltransferases"/>
    <property type="match status" value="1"/>
</dbReference>
<dbReference type="RefSeq" id="WP_274454988.1">
    <property type="nucleotide sequence ID" value="NZ_CP067097.1"/>
</dbReference>
<keyword evidence="2" id="KW-0830">Ubiquinone</keyword>
<sequence>MNQTPGNQQTAYQRIDAEYQSYLADHPDFKERWLLAQTAYTGQERRALLSVLPLQPGQRVLDVGTGFGAMAFDLAAQQAVAIDAVDLDDTTLSRAAELYRRMSERACFHPDSSIHFRQSNVYQLPAPDAHYDFVVARYVFQHLNRPVQAMKEILRVLKPGGQVCVVDIDDQLTLTYPDHPTGFSRLQEAFCKLQEHRGGDRFVGRKLASYLHEAGFVVLGTVVQPQSQFTAATPNDLGLQLTLTRFREIQPEIVALGLMSNEGFEENIRFFIDHVCQWQFHTTGQIVALGQRPDD</sequence>